<protein>
    <submittedName>
        <fullName evidence="2">Uncharacterized protein</fullName>
    </submittedName>
</protein>
<comment type="caution">
    <text evidence="2">The sequence shown here is derived from an EMBL/GenBank/DDBJ whole genome shotgun (WGS) entry which is preliminary data.</text>
</comment>
<gene>
    <name evidence="2" type="ORF">EYF80_031506</name>
</gene>
<feature type="region of interest" description="Disordered" evidence="1">
    <location>
        <begin position="61"/>
        <end position="116"/>
    </location>
</feature>
<dbReference type="AlphaFoldDB" id="A0A4Z2GXK9"/>
<keyword evidence="3" id="KW-1185">Reference proteome</keyword>
<dbReference type="Proteomes" id="UP000314294">
    <property type="component" value="Unassembled WGS sequence"/>
</dbReference>
<reference evidence="2 3" key="1">
    <citation type="submission" date="2019-03" db="EMBL/GenBank/DDBJ databases">
        <title>First draft genome of Liparis tanakae, snailfish: a comprehensive survey of snailfish specific genes.</title>
        <authorList>
            <person name="Kim W."/>
            <person name="Song I."/>
            <person name="Jeong J.-H."/>
            <person name="Kim D."/>
            <person name="Kim S."/>
            <person name="Ryu S."/>
            <person name="Song J.Y."/>
            <person name="Lee S.K."/>
        </authorList>
    </citation>
    <scope>NUCLEOTIDE SEQUENCE [LARGE SCALE GENOMIC DNA]</scope>
    <source>
        <tissue evidence="2">Muscle</tissue>
    </source>
</reference>
<evidence type="ECO:0000256" key="1">
    <source>
        <dbReference type="SAM" id="MobiDB-lite"/>
    </source>
</evidence>
<accession>A0A4Z2GXK9</accession>
<proteinExistence type="predicted"/>
<evidence type="ECO:0000313" key="2">
    <source>
        <dbReference type="EMBL" id="TNN58266.1"/>
    </source>
</evidence>
<dbReference type="EMBL" id="SRLO01000384">
    <property type="protein sequence ID" value="TNN58266.1"/>
    <property type="molecule type" value="Genomic_DNA"/>
</dbReference>
<name>A0A4Z2GXK9_9TELE</name>
<organism evidence="2 3">
    <name type="scientific">Liparis tanakae</name>
    <name type="common">Tanaka's snailfish</name>
    <dbReference type="NCBI Taxonomy" id="230148"/>
    <lineage>
        <taxon>Eukaryota</taxon>
        <taxon>Metazoa</taxon>
        <taxon>Chordata</taxon>
        <taxon>Craniata</taxon>
        <taxon>Vertebrata</taxon>
        <taxon>Euteleostomi</taxon>
        <taxon>Actinopterygii</taxon>
        <taxon>Neopterygii</taxon>
        <taxon>Teleostei</taxon>
        <taxon>Neoteleostei</taxon>
        <taxon>Acanthomorphata</taxon>
        <taxon>Eupercaria</taxon>
        <taxon>Perciformes</taxon>
        <taxon>Cottioidei</taxon>
        <taxon>Cottales</taxon>
        <taxon>Liparidae</taxon>
        <taxon>Liparis</taxon>
    </lineage>
</organism>
<feature type="compositionally biased region" description="Polar residues" evidence="1">
    <location>
        <begin position="95"/>
        <end position="116"/>
    </location>
</feature>
<sequence>MDVVLFGKSPQRRFDLMFIADAAWTLGDFERHNLRCEIAEKEKKKKFGLWLQLEARECLSAGMPPHLPREKAASKRLRWPGSRPTPRAKEGSPGDKQTQPGDSQTAGGQSLCPSGT</sequence>
<evidence type="ECO:0000313" key="3">
    <source>
        <dbReference type="Proteomes" id="UP000314294"/>
    </source>
</evidence>